<dbReference type="InterPro" id="IPR011989">
    <property type="entry name" value="ARM-like"/>
</dbReference>
<evidence type="ECO:0000256" key="5">
    <source>
        <dbReference type="ARBA" id="ARBA00022927"/>
    </source>
</evidence>
<gene>
    <name evidence="12" type="ORF">IMG5_188920</name>
</gene>
<evidence type="ECO:0000256" key="9">
    <source>
        <dbReference type="PIRNR" id="PIRNR037094"/>
    </source>
</evidence>
<dbReference type="Gene3D" id="1.25.10.10">
    <property type="entry name" value="Leucine-rich Repeat Variant"/>
    <property type="match status" value="1"/>
</dbReference>
<dbReference type="GO" id="GO:0016192">
    <property type="term" value="P:vesicle-mediated transport"/>
    <property type="evidence" value="ECO:0007669"/>
    <property type="project" value="InterPro"/>
</dbReference>
<keyword evidence="5 9" id="KW-0653">Protein transport</keyword>
<dbReference type="RefSeq" id="XP_004027135.1">
    <property type="nucleotide sequence ID" value="XM_004027086.1"/>
</dbReference>
<dbReference type="OrthoDB" id="28053at2759"/>
<evidence type="ECO:0000313" key="13">
    <source>
        <dbReference type="Proteomes" id="UP000008983"/>
    </source>
</evidence>
<evidence type="ECO:0000256" key="3">
    <source>
        <dbReference type="ARBA" id="ARBA00006613"/>
    </source>
</evidence>
<comment type="similarity">
    <text evidence="3 9">Belongs to the adaptor complexes large subunit family.</text>
</comment>
<comment type="subcellular location">
    <subcellularLocation>
        <location evidence="1">Cytoplasmic vesicle membrane</location>
    </subcellularLocation>
    <subcellularLocation>
        <location evidence="2">Golgi apparatus</location>
    </subcellularLocation>
</comment>
<dbReference type="FunCoup" id="G0R416">
    <property type="interactions" value="370"/>
</dbReference>
<dbReference type="InterPro" id="IPR008153">
    <property type="entry name" value="GAE_dom"/>
</dbReference>
<keyword evidence="8 9" id="KW-0968">Cytoplasmic vesicle</keyword>
<dbReference type="STRING" id="857967.G0R416"/>
<dbReference type="Pfam" id="PF01602">
    <property type="entry name" value="Adaptin_N"/>
    <property type="match status" value="1"/>
</dbReference>
<dbReference type="AlphaFoldDB" id="G0R416"/>
<dbReference type="OMA" id="AICAMRI"/>
<dbReference type="GO" id="GO:0030121">
    <property type="term" value="C:AP-1 adaptor complex"/>
    <property type="evidence" value="ECO:0007669"/>
    <property type="project" value="InterPro"/>
</dbReference>
<dbReference type="InterPro" id="IPR017107">
    <property type="entry name" value="AP1_complex_gsu"/>
</dbReference>
<feature type="region of interest" description="Disordered" evidence="10">
    <location>
        <begin position="631"/>
        <end position="677"/>
    </location>
</feature>
<evidence type="ECO:0000313" key="12">
    <source>
        <dbReference type="EMBL" id="EGR27790.1"/>
    </source>
</evidence>
<dbReference type="eggNOG" id="KOG1062">
    <property type="taxonomic scope" value="Eukaryota"/>
</dbReference>
<dbReference type="InterPro" id="IPR016024">
    <property type="entry name" value="ARM-type_fold"/>
</dbReference>
<proteinExistence type="inferred from homology"/>
<dbReference type="InterPro" id="IPR002553">
    <property type="entry name" value="Clathrin/coatomer_adapt-like_N"/>
</dbReference>
<dbReference type="Gene3D" id="2.60.40.1230">
    <property type="match status" value="1"/>
</dbReference>
<dbReference type="GO" id="GO:0006886">
    <property type="term" value="P:intracellular protein transport"/>
    <property type="evidence" value="ECO:0007669"/>
    <property type="project" value="UniProtKB-UniRule"/>
</dbReference>
<dbReference type="InterPro" id="IPR008152">
    <property type="entry name" value="Clathrin_a/b/g-adaptin_app_Ig"/>
</dbReference>
<evidence type="ECO:0000256" key="6">
    <source>
        <dbReference type="ARBA" id="ARBA00023034"/>
    </source>
</evidence>
<keyword evidence="4 9" id="KW-0813">Transport</keyword>
<dbReference type="InParanoid" id="G0R416"/>
<evidence type="ECO:0000256" key="7">
    <source>
        <dbReference type="ARBA" id="ARBA00023136"/>
    </source>
</evidence>
<evidence type="ECO:0000259" key="11">
    <source>
        <dbReference type="PROSITE" id="PS50180"/>
    </source>
</evidence>
<dbReference type="EMBL" id="GL984320">
    <property type="protein sequence ID" value="EGR27790.1"/>
    <property type="molecule type" value="Genomic_DNA"/>
</dbReference>
<keyword evidence="6 9" id="KW-0333">Golgi apparatus</keyword>
<dbReference type="GeneID" id="14903863"/>
<evidence type="ECO:0000256" key="4">
    <source>
        <dbReference type="ARBA" id="ARBA00022448"/>
    </source>
</evidence>
<dbReference type="SMART" id="SM00809">
    <property type="entry name" value="Alpha_adaptinC2"/>
    <property type="match status" value="1"/>
</dbReference>
<feature type="domain" description="GAE" evidence="11">
    <location>
        <begin position="729"/>
        <end position="818"/>
    </location>
</feature>
<sequence>MTTKDHPQKLRDFIKSIRECKTAAEERSVVQKEKALIRESFKNNEEEYRPRNVAKLLFINMLGHNTDFGQMECLKLISASSFTEKRIGYLGLTQLFHEQSDVLLMATSRLLQDLNSSNNYVISLAIIAVSEICTTDMCRELIGNILKIMQNGNSFVRKKVPLAAAKVIKKLPDHIPDIVEKINNLMEDRHHGVLLATLGLIEEIINHDIQYKDKFKKYVPIFVKVLKGLLTNHDSDFDISGVIDPFLQMKILKFFRIMGKGDTQVSEEISDILANVAGSITNNKNTGNAVLYECVQTIMETESSSHLKTLGINILGKFLSQKDYNSKYCALYLLKQVVNFDINAVQKHKQTILDCMKESDISVKQLALDLIYVITNEVNVTSIIKELFNYLLAATDENFLREMTYKICAIVDKHSPNRRWHIDTIIKILTLAGNYIKEESTNNMIHLISISPELQSYAVHKLYFSLGENINQNGLAKAAVYCLGEFGHLLIRGTPVANEDKKIILTEDEVLDLFQKLFERMKLPDYIKEYGLNALIKLYTKFPSSQGRIVDLIESFSTSTSLEVQKRSCEYLKLIECIWDENRKLILEPIPGFQQAIDQYQKKPIGDIDQEEFPASVVQGNTQLITIDKQGGQSQLNAANNNNPLDLMDLMDSTTQPQQQQQQQQKQQQQQQQQQQNSINPLDLLDLYGGDTTNNGNALQQSQGFGQNNFFQQPAVPAQVTQQPTVNNQAVHQFTAYSDNNLELLFKCTKNGNVITIQSFFNNKTGENLTDIVFLVAVLKHLNLNMQAINNTIVPPYSQGQTTQNTNQTQVSNFPAGW</sequence>
<dbReference type="InterPro" id="IPR013041">
    <property type="entry name" value="Clathrin_app_Ig-like_sf"/>
</dbReference>
<keyword evidence="13" id="KW-1185">Reference proteome</keyword>
<protein>
    <recommendedName>
        <fullName evidence="9">AP-1 complex subunit gamma</fullName>
    </recommendedName>
</protein>
<reference evidence="12 13" key="1">
    <citation type="submission" date="2011-07" db="EMBL/GenBank/DDBJ databases">
        <authorList>
            <person name="Coyne R."/>
            <person name="Brami D."/>
            <person name="Johnson J."/>
            <person name="Hostetler J."/>
            <person name="Hannick L."/>
            <person name="Clark T."/>
            <person name="Cassidy-Hanley D."/>
            <person name="Inman J."/>
        </authorList>
    </citation>
    <scope>NUCLEOTIDE SEQUENCE [LARGE SCALE GENOMIC DNA]</scope>
    <source>
        <strain evidence="12 13">G5</strain>
    </source>
</reference>
<evidence type="ECO:0000256" key="2">
    <source>
        <dbReference type="ARBA" id="ARBA00004555"/>
    </source>
</evidence>
<dbReference type="PIRSF" id="PIRSF037094">
    <property type="entry name" value="AP1_complex_gamma"/>
    <property type="match status" value="1"/>
</dbReference>
<dbReference type="Proteomes" id="UP000008983">
    <property type="component" value="Unassembled WGS sequence"/>
</dbReference>
<evidence type="ECO:0000256" key="8">
    <source>
        <dbReference type="ARBA" id="ARBA00023329"/>
    </source>
</evidence>
<organism evidence="12 13">
    <name type="scientific">Ichthyophthirius multifiliis</name>
    <name type="common">White spot disease agent</name>
    <name type="synonym">Ich</name>
    <dbReference type="NCBI Taxonomy" id="5932"/>
    <lineage>
        <taxon>Eukaryota</taxon>
        <taxon>Sar</taxon>
        <taxon>Alveolata</taxon>
        <taxon>Ciliophora</taxon>
        <taxon>Intramacronucleata</taxon>
        <taxon>Oligohymenophorea</taxon>
        <taxon>Hymenostomatida</taxon>
        <taxon>Ophryoglenina</taxon>
        <taxon>Ichthyophthirius</taxon>
    </lineage>
</organism>
<dbReference type="PANTHER" id="PTHR22780">
    <property type="entry name" value="ADAPTIN, ALPHA/GAMMA/EPSILON"/>
    <property type="match status" value="1"/>
</dbReference>
<dbReference type="PROSITE" id="PS50180">
    <property type="entry name" value="GAE"/>
    <property type="match status" value="1"/>
</dbReference>
<keyword evidence="7 9" id="KW-0472">Membrane</keyword>
<dbReference type="Pfam" id="PF02883">
    <property type="entry name" value="Alpha_adaptinC2"/>
    <property type="match status" value="1"/>
</dbReference>
<evidence type="ECO:0000256" key="10">
    <source>
        <dbReference type="SAM" id="MobiDB-lite"/>
    </source>
</evidence>
<feature type="compositionally biased region" description="Low complexity" evidence="10">
    <location>
        <begin position="636"/>
        <end position="677"/>
    </location>
</feature>
<dbReference type="SUPFAM" id="SSF48371">
    <property type="entry name" value="ARM repeat"/>
    <property type="match status" value="1"/>
</dbReference>
<dbReference type="InterPro" id="IPR050840">
    <property type="entry name" value="Adaptor_Complx_Large_Subunit"/>
</dbReference>
<accession>G0R416</accession>
<evidence type="ECO:0000256" key="1">
    <source>
        <dbReference type="ARBA" id="ARBA00004156"/>
    </source>
</evidence>
<dbReference type="SUPFAM" id="SSF49348">
    <property type="entry name" value="Clathrin adaptor appendage domain"/>
    <property type="match status" value="1"/>
</dbReference>
<name>G0R416_ICHMU</name>